<evidence type="ECO:0000313" key="1">
    <source>
        <dbReference type="EMBL" id="SFN24921.1"/>
    </source>
</evidence>
<dbReference type="RefSeq" id="WP_167375256.1">
    <property type="nucleotide sequence ID" value="NZ_FOVD01000002.1"/>
</dbReference>
<protein>
    <submittedName>
        <fullName evidence="1">Uncharacterized protein</fullName>
    </submittedName>
</protein>
<sequence>MIKNSGADIKSILPYKGINHGLHGFTQMIMLILMKAMNIIHADYRDDADSYFC</sequence>
<dbReference type="EMBL" id="FOVD01000002">
    <property type="protein sequence ID" value="SFN24921.1"/>
    <property type="molecule type" value="Genomic_DNA"/>
</dbReference>
<dbReference type="AlphaFoldDB" id="A0A1I4XG73"/>
<dbReference type="Proteomes" id="UP000198769">
    <property type="component" value="Unassembled WGS sequence"/>
</dbReference>
<keyword evidence="2" id="KW-1185">Reference proteome</keyword>
<organism evidence="1 2">
    <name type="scientific">Chryseobacterium oleae</name>
    <dbReference type="NCBI Taxonomy" id="491207"/>
    <lineage>
        <taxon>Bacteria</taxon>
        <taxon>Pseudomonadati</taxon>
        <taxon>Bacteroidota</taxon>
        <taxon>Flavobacteriia</taxon>
        <taxon>Flavobacteriales</taxon>
        <taxon>Weeksellaceae</taxon>
        <taxon>Chryseobacterium group</taxon>
        <taxon>Chryseobacterium</taxon>
    </lineage>
</organism>
<reference evidence="2" key="1">
    <citation type="submission" date="2016-10" db="EMBL/GenBank/DDBJ databases">
        <authorList>
            <person name="Varghese N."/>
            <person name="Submissions S."/>
        </authorList>
    </citation>
    <scope>NUCLEOTIDE SEQUENCE [LARGE SCALE GENOMIC DNA]</scope>
    <source>
        <strain evidence="2">DSM 25575</strain>
    </source>
</reference>
<accession>A0A1I4XG73</accession>
<gene>
    <name evidence="1" type="ORF">SAMN05421594_1828</name>
</gene>
<evidence type="ECO:0000313" key="2">
    <source>
        <dbReference type="Proteomes" id="UP000198769"/>
    </source>
</evidence>
<proteinExistence type="predicted"/>
<name>A0A1I4XG73_CHROL</name>